<accession>E3NPB0</accession>
<evidence type="ECO:0000256" key="3">
    <source>
        <dbReference type="SAM" id="MobiDB-lite"/>
    </source>
</evidence>
<feature type="compositionally biased region" description="Basic and acidic residues" evidence="3">
    <location>
        <begin position="49"/>
        <end position="58"/>
    </location>
</feature>
<dbReference type="EMBL" id="DS269342">
    <property type="protein sequence ID" value="EFP12954.1"/>
    <property type="molecule type" value="Genomic_DNA"/>
</dbReference>
<feature type="region of interest" description="Disordered" evidence="3">
    <location>
        <begin position="776"/>
        <end position="798"/>
    </location>
</feature>
<evidence type="ECO:0000256" key="1">
    <source>
        <dbReference type="PROSITE-ProRule" id="PRU00176"/>
    </source>
</evidence>
<feature type="compositionally biased region" description="Basic residues" evidence="3">
    <location>
        <begin position="120"/>
        <end position="129"/>
    </location>
</feature>
<dbReference type="PROSITE" id="PS50102">
    <property type="entry name" value="RRM"/>
    <property type="match status" value="1"/>
</dbReference>
<dbReference type="HOGENOM" id="CLU_303891_0_0_1"/>
<dbReference type="FunCoup" id="E3NPB0">
    <property type="interactions" value="424"/>
</dbReference>
<sequence>MERVREENEPGPSGIQRTPPIRRTPMERVREENEPGPSGIQRTPPIRRTPMERVREENEAGPSGTQRTPPILRTPAKRVRQEDEAGPSDNQRSLPVRRTPAKRGRQDDETGPSGTQNTPRVRRTPAKRGRQNDEAGPSDSRRPQNNPRQRPPKTPKNPRTPNTPKTPRTTRSQKSQRTPNTPKNQNKWKGPRTSGKPRTPNTPKTRRKQKWTKGMKNKKTGTTSKDGENNPKKRKRCRRGGKGKRRKIFVKKVGKRKAIYQLQRRPRLNAIRLKVTRTIERALVEAPKVPLIYHLFTERDSMGTPRAPLRQVLSALKISDYVKRSHLLKDTHMKSLTKFTTLFAIEEDEPYGGLYLKYWPIYNKQAATVYVDNLPEGCCDAQLMRLAECYGTVAELSVSKKIPRMIRPRTKKPKPKPDDPPAPRRNRRDPLEEKKPLIDVGSRPKAFGFIRFVDQDSATNMIRAFIVNDPTILHDKMEERRREEERAAALARRVNSDEIPDLLIPGDIEVLVPVVPREIPRPRPKYQELYMKKLIREMRFLKQRRKRRPWPMYVRLLRLKRRFRALRRIEYICLRRAGIIDPRAKVRYAERRRIMAGFPRQKARTSRSGRRPPPASPEDEEESTSNAPFPYYINRRKRKKNIKYLKKRAEKRKLEMEEKRKKRLKAALWAKKHRIPRGTIYVKRYVHGVRVTVKKRMRKKMSRKLAKHIPGGQVRRFFEDVQVLSLKKYLALKKEYKKLINQEKERHREEIEAPPAEADGPPMVVEEVIDPEFDVPDIDVPPGPAPPPNNEPFFDFQI</sequence>
<dbReference type="Gene3D" id="3.30.70.330">
    <property type="match status" value="1"/>
</dbReference>
<dbReference type="InterPro" id="IPR000504">
    <property type="entry name" value="RRM_dom"/>
</dbReference>
<dbReference type="STRING" id="31234.E3NPB0"/>
<feature type="compositionally biased region" description="Basic and acidic residues" evidence="3">
    <location>
        <begin position="415"/>
        <end position="437"/>
    </location>
</feature>
<feature type="region of interest" description="Disordered" evidence="3">
    <location>
        <begin position="1"/>
        <end position="246"/>
    </location>
</feature>
<feature type="compositionally biased region" description="Polar residues" evidence="3">
    <location>
        <begin position="172"/>
        <end position="187"/>
    </location>
</feature>
<feature type="compositionally biased region" description="Basic residues" evidence="3">
    <location>
        <begin position="204"/>
        <end position="219"/>
    </location>
</feature>
<keyword evidence="6" id="KW-1185">Reference proteome</keyword>
<gene>
    <name evidence="5" type="ORF">CRE_07908</name>
</gene>
<feature type="region of interest" description="Disordered" evidence="3">
    <location>
        <begin position="597"/>
        <end position="632"/>
    </location>
</feature>
<dbReference type="SUPFAM" id="SSF54928">
    <property type="entry name" value="RNA-binding domain, RBD"/>
    <property type="match status" value="1"/>
</dbReference>
<evidence type="ECO:0000313" key="5">
    <source>
        <dbReference type="EMBL" id="EFP12954.1"/>
    </source>
</evidence>
<feature type="coiled-coil region" evidence="2">
    <location>
        <begin position="639"/>
        <end position="667"/>
    </location>
</feature>
<evidence type="ECO:0000256" key="2">
    <source>
        <dbReference type="SAM" id="Coils"/>
    </source>
</evidence>
<keyword evidence="2" id="KW-0175">Coiled coil</keyword>
<evidence type="ECO:0000313" key="6">
    <source>
        <dbReference type="Proteomes" id="UP000008281"/>
    </source>
</evidence>
<keyword evidence="1" id="KW-0694">RNA-binding</keyword>
<feature type="compositionally biased region" description="Basic residues" evidence="3">
    <location>
        <begin position="404"/>
        <end position="414"/>
    </location>
</feature>
<organism evidence="6">
    <name type="scientific">Caenorhabditis remanei</name>
    <name type="common">Caenorhabditis vulgaris</name>
    <dbReference type="NCBI Taxonomy" id="31234"/>
    <lineage>
        <taxon>Eukaryota</taxon>
        <taxon>Metazoa</taxon>
        <taxon>Ecdysozoa</taxon>
        <taxon>Nematoda</taxon>
        <taxon>Chromadorea</taxon>
        <taxon>Rhabditida</taxon>
        <taxon>Rhabditina</taxon>
        <taxon>Rhabditomorpha</taxon>
        <taxon>Rhabditoidea</taxon>
        <taxon>Rhabditidae</taxon>
        <taxon>Peloderinae</taxon>
        <taxon>Caenorhabditis</taxon>
    </lineage>
</organism>
<proteinExistence type="predicted"/>
<dbReference type="GO" id="GO:0003723">
    <property type="term" value="F:RNA binding"/>
    <property type="evidence" value="ECO:0007669"/>
    <property type="project" value="UniProtKB-UniRule"/>
</dbReference>
<feature type="compositionally biased region" description="Low complexity" evidence="3">
    <location>
        <begin position="157"/>
        <end position="170"/>
    </location>
</feature>
<dbReference type="Proteomes" id="UP000008281">
    <property type="component" value="Unassembled WGS sequence"/>
</dbReference>
<feature type="compositionally biased region" description="Basic residues" evidence="3">
    <location>
        <begin position="601"/>
        <end position="610"/>
    </location>
</feature>
<reference evidence="5" key="1">
    <citation type="submission" date="2007-07" db="EMBL/GenBank/DDBJ databases">
        <title>PCAP assembly of the Caenorhabditis remanei genome.</title>
        <authorList>
            <consortium name="The Caenorhabditis remanei Sequencing Consortium"/>
            <person name="Wilson R.K."/>
        </authorList>
    </citation>
    <scope>NUCLEOTIDE SEQUENCE [LARGE SCALE GENOMIC DNA]</scope>
    <source>
        <strain evidence="5">PB4641</strain>
    </source>
</reference>
<dbReference type="InterPro" id="IPR012677">
    <property type="entry name" value="Nucleotide-bd_a/b_plait_sf"/>
</dbReference>
<dbReference type="InterPro" id="IPR035979">
    <property type="entry name" value="RBD_domain_sf"/>
</dbReference>
<feature type="coiled-coil region" evidence="2">
    <location>
        <begin position="726"/>
        <end position="753"/>
    </location>
</feature>
<name>E3NPB0_CAERE</name>
<dbReference type="InParanoid" id="E3NPB0"/>
<dbReference type="AlphaFoldDB" id="E3NPB0"/>
<feature type="region of interest" description="Disordered" evidence="3">
    <location>
        <begin position="404"/>
        <end position="437"/>
    </location>
</feature>
<protein>
    <recommendedName>
        <fullName evidence="4">RRM domain-containing protein</fullName>
    </recommendedName>
</protein>
<feature type="domain" description="RRM" evidence="4">
    <location>
        <begin position="367"/>
        <end position="489"/>
    </location>
</feature>
<dbReference type="eggNOG" id="KOG1292">
    <property type="taxonomic scope" value="Eukaryota"/>
</dbReference>
<evidence type="ECO:0000259" key="4">
    <source>
        <dbReference type="PROSITE" id="PS50102"/>
    </source>
</evidence>
<feature type="compositionally biased region" description="Basic residues" evidence="3">
    <location>
        <begin position="232"/>
        <end position="246"/>
    </location>
</feature>
<dbReference type="OrthoDB" id="5872083at2759"/>
<feature type="compositionally biased region" description="Pro residues" evidence="3">
    <location>
        <begin position="779"/>
        <end position="790"/>
    </location>
</feature>
<feature type="compositionally biased region" description="Basic and acidic residues" evidence="3">
    <location>
        <begin position="24"/>
        <end position="33"/>
    </location>
</feature>